<dbReference type="InterPro" id="IPR014044">
    <property type="entry name" value="CAP_dom"/>
</dbReference>
<dbReference type="CDD" id="cd05380">
    <property type="entry name" value="CAP_euk"/>
    <property type="match status" value="2"/>
</dbReference>
<sequence length="430" mass="48860">MELVQFNQGLLTLQHGLDEVNKIVADKESLNEYYGEGHKKSFAEATVKLKMLICLIAILLLALQNSCGFRISPSDAPVSCGISHQFMVYTVRRTFLQAHNEKRALLAEGGEALPPAANMRFMTYNCSLEKEAIKLTTTCKKFSNRTRFTRRRKNVANIEYRTDNGPNKVANQAVSEWWNQKPQWDKLQNITEADYTAIPFFLMAQADIDKVGCSVNSCKDSHGYESYFTIACIYGKSPSNFCYQFKVLQNSDGFKIKNGDARKTCGRGDTVLGYQLRKLFLQAHNEKRASLAKGEVEIGGKRLSAAANMRFMKYDCQLEEKAVNLTLTRRRFENRTRFTEVKRNFAKIESHDSGPNKVARQMAQAETDKVGCAVRYYMYDNKFYYAIACFYGKEVKAGSELYQQSTTACTNCTQGYECDQKALCKKQSNN</sequence>
<reference evidence="2 3" key="2">
    <citation type="submission" date="2018-11" db="EMBL/GenBank/DDBJ databases">
        <authorList>
            <consortium name="Pathogen Informatics"/>
        </authorList>
    </citation>
    <scope>NUCLEOTIDE SEQUENCE [LARGE SCALE GENOMIC DNA]</scope>
    <source>
        <strain evidence="2 3">MHpl1</strain>
    </source>
</reference>
<feature type="domain" description="SCP" evidence="1">
    <location>
        <begin position="90"/>
        <end position="239"/>
    </location>
</feature>
<dbReference type="SUPFAM" id="SSF55797">
    <property type="entry name" value="PR-1-like"/>
    <property type="match status" value="2"/>
</dbReference>
<evidence type="ECO:0000259" key="1">
    <source>
        <dbReference type="SMART" id="SM00198"/>
    </source>
</evidence>
<dbReference type="Proteomes" id="UP000268014">
    <property type="component" value="Unassembled WGS sequence"/>
</dbReference>
<dbReference type="InterPro" id="IPR001283">
    <property type="entry name" value="CRISP-related"/>
</dbReference>
<organism evidence="4">
    <name type="scientific">Haemonchus placei</name>
    <name type="common">Barber's pole worm</name>
    <dbReference type="NCBI Taxonomy" id="6290"/>
    <lineage>
        <taxon>Eukaryota</taxon>
        <taxon>Metazoa</taxon>
        <taxon>Ecdysozoa</taxon>
        <taxon>Nematoda</taxon>
        <taxon>Chromadorea</taxon>
        <taxon>Rhabditida</taxon>
        <taxon>Rhabditina</taxon>
        <taxon>Rhabditomorpha</taxon>
        <taxon>Strongyloidea</taxon>
        <taxon>Trichostrongylidae</taxon>
        <taxon>Haemonchus</taxon>
    </lineage>
</organism>
<evidence type="ECO:0000313" key="3">
    <source>
        <dbReference type="Proteomes" id="UP000268014"/>
    </source>
</evidence>
<dbReference type="SMART" id="SM00198">
    <property type="entry name" value="SCP"/>
    <property type="match status" value="1"/>
</dbReference>
<dbReference type="Pfam" id="PF00188">
    <property type="entry name" value="CAP"/>
    <property type="match status" value="1"/>
</dbReference>
<dbReference type="WBParaSite" id="HPLM_0001942801-mRNA-1">
    <property type="protein sequence ID" value="HPLM_0001942801-mRNA-1"/>
    <property type="gene ID" value="HPLM_0001942801"/>
</dbReference>
<gene>
    <name evidence="2" type="ORF">HPLM_LOCUS19422</name>
</gene>
<keyword evidence="3" id="KW-1185">Reference proteome</keyword>
<reference evidence="4" key="1">
    <citation type="submission" date="2017-02" db="UniProtKB">
        <authorList>
            <consortium name="WormBaseParasite"/>
        </authorList>
    </citation>
    <scope>IDENTIFICATION</scope>
</reference>
<protein>
    <submittedName>
        <fullName evidence="4">SCP domain-containing protein</fullName>
    </submittedName>
</protein>
<evidence type="ECO:0000313" key="2">
    <source>
        <dbReference type="EMBL" id="VDO77128.1"/>
    </source>
</evidence>
<name>A0A0N4X4Y6_HAEPC</name>
<dbReference type="InterPro" id="IPR035940">
    <property type="entry name" value="CAP_sf"/>
</dbReference>
<dbReference type="AlphaFoldDB" id="A0A0N4X4Y6"/>
<dbReference type="OrthoDB" id="5876828at2759"/>
<evidence type="ECO:0000313" key="4">
    <source>
        <dbReference type="WBParaSite" id="HPLM_0001942801-mRNA-1"/>
    </source>
</evidence>
<dbReference type="EMBL" id="UZAF01021307">
    <property type="protein sequence ID" value="VDO77128.1"/>
    <property type="molecule type" value="Genomic_DNA"/>
</dbReference>
<dbReference type="PANTHER" id="PTHR10334">
    <property type="entry name" value="CYSTEINE-RICH SECRETORY PROTEIN-RELATED"/>
    <property type="match status" value="1"/>
</dbReference>
<dbReference type="Gene3D" id="3.40.33.10">
    <property type="entry name" value="CAP"/>
    <property type="match status" value="2"/>
</dbReference>
<accession>A0A0N4X4Y6</accession>
<dbReference type="STRING" id="6290.A0A0N4X4Y6"/>
<proteinExistence type="predicted"/>